<gene>
    <name evidence="5" type="ORF">FB45DRAFT_181824</name>
</gene>
<dbReference type="Pfam" id="PF00069">
    <property type="entry name" value="Pkinase"/>
    <property type="match status" value="1"/>
</dbReference>
<evidence type="ECO:0000313" key="6">
    <source>
        <dbReference type="Proteomes" id="UP001221142"/>
    </source>
</evidence>
<dbReference type="AlphaFoldDB" id="A0AAD7FYP0"/>
<feature type="domain" description="Protein kinase" evidence="4">
    <location>
        <begin position="352"/>
        <end position="463"/>
    </location>
</feature>
<sequence length="463" mass="50651">MSSFALFTAVSTLLNGFIDHRRSLRIVIDRALAVVRRGLVKSHTGPQVTGIRYPLVYIPPPPPPPPPPTRTIPWDVPGTPTIPSGDYQAPFALWVISSLTALATFVVVLSLLARFGARRQLVKIVDVSLACLYFVFAICVLVPFALLVRGVGCLLRSAILLLHLSTTPVALSFRQIQIKVQVALYLLDNAKVHLLLGVSKATANVSSGNKYIVAPLVLLIAIGLEVVDNLQDVIHKYCHTERVHETVLDANEGFPPDPHPPDLHFDDPPARYRPTIVDVQEIETAASLKTNSYATAPSVNAERPSFDNAGADSEREADPPDAAPDEDTFWGRERWRAKTIPGLLSHLDPALLRIKDQLGSGAFGDVIKVEIQNKITGGVYAVKRIDRAQHSDTESSVVREVGCHLRMAHNAVVPVVHGFFEDTKSLYVIMDCGRRCFSSLITSLTVESARFFAAQLVSDTCLD</sequence>
<dbReference type="InterPro" id="IPR017441">
    <property type="entry name" value="Protein_kinase_ATP_BS"/>
</dbReference>
<dbReference type="PROSITE" id="PS50011">
    <property type="entry name" value="PROTEIN_KINASE_DOM"/>
    <property type="match status" value="1"/>
</dbReference>
<accession>A0AAD7FYP0</accession>
<keyword evidence="3" id="KW-1133">Transmembrane helix</keyword>
<dbReference type="SUPFAM" id="SSF56112">
    <property type="entry name" value="Protein kinase-like (PK-like)"/>
    <property type="match status" value="1"/>
</dbReference>
<dbReference type="EMBL" id="JARKIF010000002">
    <property type="protein sequence ID" value="KAJ7646791.1"/>
    <property type="molecule type" value="Genomic_DNA"/>
</dbReference>
<keyword evidence="1" id="KW-0547">Nucleotide-binding</keyword>
<feature type="region of interest" description="Disordered" evidence="2">
    <location>
        <begin position="296"/>
        <end position="328"/>
    </location>
</feature>
<evidence type="ECO:0000259" key="4">
    <source>
        <dbReference type="PROSITE" id="PS50011"/>
    </source>
</evidence>
<dbReference type="InterPro" id="IPR011009">
    <property type="entry name" value="Kinase-like_dom_sf"/>
</dbReference>
<comment type="caution">
    <text evidence="5">The sequence shown here is derived from an EMBL/GenBank/DDBJ whole genome shotgun (WGS) entry which is preliminary data.</text>
</comment>
<reference evidence="5" key="1">
    <citation type="submission" date="2023-03" db="EMBL/GenBank/DDBJ databases">
        <title>Massive genome expansion in bonnet fungi (Mycena s.s.) driven by repeated elements and novel gene families across ecological guilds.</title>
        <authorList>
            <consortium name="Lawrence Berkeley National Laboratory"/>
            <person name="Harder C.B."/>
            <person name="Miyauchi S."/>
            <person name="Viragh M."/>
            <person name="Kuo A."/>
            <person name="Thoen E."/>
            <person name="Andreopoulos B."/>
            <person name="Lu D."/>
            <person name="Skrede I."/>
            <person name="Drula E."/>
            <person name="Henrissat B."/>
            <person name="Morin E."/>
            <person name="Kohler A."/>
            <person name="Barry K."/>
            <person name="LaButti K."/>
            <person name="Morin E."/>
            <person name="Salamov A."/>
            <person name="Lipzen A."/>
            <person name="Mereny Z."/>
            <person name="Hegedus B."/>
            <person name="Baldrian P."/>
            <person name="Stursova M."/>
            <person name="Weitz H."/>
            <person name="Taylor A."/>
            <person name="Grigoriev I.V."/>
            <person name="Nagy L.G."/>
            <person name="Martin F."/>
            <person name="Kauserud H."/>
        </authorList>
    </citation>
    <scope>NUCLEOTIDE SEQUENCE</scope>
    <source>
        <strain evidence="5">9284</strain>
    </source>
</reference>
<dbReference type="InterPro" id="IPR000719">
    <property type="entry name" value="Prot_kinase_dom"/>
</dbReference>
<keyword evidence="3" id="KW-0472">Membrane</keyword>
<organism evidence="5 6">
    <name type="scientific">Roridomyces roridus</name>
    <dbReference type="NCBI Taxonomy" id="1738132"/>
    <lineage>
        <taxon>Eukaryota</taxon>
        <taxon>Fungi</taxon>
        <taxon>Dikarya</taxon>
        <taxon>Basidiomycota</taxon>
        <taxon>Agaricomycotina</taxon>
        <taxon>Agaricomycetes</taxon>
        <taxon>Agaricomycetidae</taxon>
        <taxon>Agaricales</taxon>
        <taxon>Marasmiineae</taxon>
        <taxon>Mycenaceae</taxon>
        <taxon>Roridomyces</taxon>
    </lineage>
</organism>
<dbReference type="GO" id="GO:0004672">
    <property type="term" value="F:protein kinase activity"/>
    <property type="evidence" value="ECO:0007669"/>
    <property type="project" value="InterPro"/>
</dbReference>
<dbReference type="PROSITE" id="PS00107">
    <property type="entry name" value="PROTEIN_KINASE_ATP"/>
    <property type="match status" value="1"/>
</dbReference>
<dbReference type="GO" id="GO:0005524">
    <property type="term" value="F:ATP binding"/>
    <property type="evidence" value="ECO:0007669"/>
    <property type="project" value="UniProtKB-UniRule"/>
</dbReference>
<proteinExistence type="predicted"/>
<feature type="binding site" evidence="1">
    <location>
        <position position="383"/>
    </location>
    <ligand>
        <name>ATP</name>
        <dbReference type="ChEBI" id="CHEBI:30616"/>
    </ligand>
</feature>
<evidence type="ECO:0000256" key="2">
    <source>
        <dbReference type="SAM" id="MobiDB-lite"/>
    </source>
</evidence>
<feature type="transmembrane region" description="Helical" evidence="3">
    <location>
        <begin position="124"/>
        <end position="148"/>
    </location>
</feature>
<keyword evidence="3" id="KW-0812">Transmembrane</keyword>
<keyword evidence="6" id="KW-1185">Reference proteome</keyword>
<keyword evidence="1" id="KW-0067">ATP-binding</keyword>
<dbReference type="Gene3D" id="1.10.510.10">
    <property type="entry name" value="Transferase(Phosphotransferase) domain 1"/>
    <property type="match status" value="1"/>
</dbReference>
<protein>
    <recommendedName>
        <fullName evidence="4">Protein kinase domain-containing protein</fullName>
    </recommendedName>
</protein>
<name>A0AAD7FYP0_9AGAR</name>
<evidence type="ECO:0000313" key="5">
    <source>
        <dbReference type="EMBL" id="KAJ7646791.1"/>
    </source>
</evidence>
<evidence type="ECO:0000256" key="3">
    <source>
        <dbReference type="SAM" id="Phobius"/>
    </source>
</evidence>
<evidence type="ECO:0000256" key="1">
    <source>
        <dbReference type="PROSITE-ProRule" id="PRU10141"/>
    </source>
</evidence>
<dbReference type="Proteomes" id="UP001221142">
    <property type="component" value="Unassembled WGS sequence"/>
</dbReference>
<feature type="transmembrane region" description="Helical" evidence="3">
    <location>
        <begin position="91"/>
        <end position="112"/>
    </location>
</feature>